<evidence type="ECO:0000256" key="2">
    <source>
        <dbReference type="ARBA" id="ARBA00012536"/>
    </source>
</evidence>
<dbReference type="Pfam" id="PF00534">
    <property type="entry name" value="Glycos_transf_1"/>
    <property type="match status" value="1"/>
</dbReference>
<comment type="caution">
    <text evidence="9">The sequence shown here is derived from an EMBL/GenBank/DDBJ whole genome shotgun (WGS) entry which is preliminary data.</text>
</comment>
<name>A0A370DJN9_9GAMM</name>
<comment type="catalytic activity">
    <reaction evidence="5">
        <text>beta-D-fructose 6-phosphate + UDP-alpha-D-glucose = sucrose 6(F)-phosphate + UDP + H(+)</text>
        <dbReference type="Rhea" id="RHEA:22172"/>
        <dbReference type="ChEBI" id="CHEBI:15378"/>
        <dbReference type="ChEBI" id="CHEBI:57634"/>
        <dbReference type="ChEBI" id="CHEBI:57723"/>
        <dbReference type="ChEBI" id="CHEBI:58223"/>
        <dbReference type="ChEBI" id="CHEBI:58885"/>
        <dbReference type="EC" id="2.4.1.14"/>
    </reaction>
</comment>
<dbReference type="InterPro" id="IPR036412">
    <property type="entry name" value="HAD-like_sf"/>
</dbReference>
<dbReference type="PANTHER" id="PTHR46039">
    <property type="entry name" value="SUCROSE-PHOSPHATE SYNTHASE 3-RELATED"/>
    <property type="match status" value="1"/>
</dbReference>
<dbReference type="EC" id="2.4.1.14" evidence="2"/>
<sequence>MSQQDNAHSQRDGLYVCLFSLHGLIRGDNLELGRDADTGGQTKYVVELARAIAAQPGVGQVDLFTRRIADSQVSGDYATPIEEIDQRTRIIRIEAGPAEYIPKESLWDYLDTFTDNAIEFLKQQPALPDILHSHYADAGYVGSRLSSLLDIPLLFTGHSLGRVKRRRLLASGIEPADVEARYNMSRRIEAEELTLSNAAYVITSTSQEIREQYELYDFYQPDRMRVIPPGTDLSRFHPPEGNEWQSDIAAGIGRFLREPEKPIILALSRADVRKNIAALVSAYGEDTELQSIANLLVVAGNREDIKGLDAGAQKVIRELLVLIDKYDLYGRIAYPKHHAADDVPIIYRLTTLSGGVFVNPALTEPFGLTLIEAAASGLPIVATEDGGPRDIVENCRNGVLVNPLEPVDIAQGLKTVLSDWETWQQRSVNGLQGVREHYAWSAHAKHYLTLMKQVIGESAEPPVVRPPVVRRPMLYHDRAIFSDLDKNLLGNPESLPELISIIHENRKCASFGIATGRRVDSALKVMKKYAIPEPDILITSNGTDIYYAPELTQDTGWTRHIEKQWTPRVISRVLDGLPGLKRQPTAEQSRFKISYYIDPEKAPCLDEINQLLHQEEQTVNVLHSFGQFLDVVPVRASKGLALRYVAARWDIPLDHILVAGGSGADEDMMRGNTLAVVVGNRHHEELSGLAETDRIYYADQPGAAGILEAIEHYDFFRSCNVPREGS</sequence>
<dbReference type="Gene3D" id="3.90.1070.10">
    <property type="match status" value="1"/>
</dbReference>
<dbReference type="SUPFAM" id="SSF56784">
    <property type="entry name" value="HAD-like"/>
    <property type="match status" value="1"/>
</dbReference>
<dbReference type="NCBIfam" id="TIGR02472">
    <property type="entry name" value="sucr_P_syn_N"/>
    <property type="match status" value="1"/>
</dbReference>
<dbReference type="InterPro" id="IPR006380">
    <property type="entry name" value="SPP-like_dom"/>
</dbReference>
<comment type="similarity">
    <text evidence="1">Belongs to the glycosyltransferase 1 family.</text>
</comment>
<dbReference type="NCBIfam" id="TIGR01484">
    <property type="entry name" value="HAD-SF-IIB"/>
    <property type="match status" value="1"/>
</dbReference>
<dbReference type="GO" id="GO:0016791">
    <property type="term" value="F:phosphatase activity"/>
    <property type="evidence" value="ECO:0007669"/>
    <property type="project" value="UniProtKB-ARBA"/>
</dbReference>
<protein>
    <recommendedName>
        <fullName evidence="2">sucrose-phosphate synthase</fullName>
        <ecNumber evidence="2">2.4.1.14</ecNumber>
    </recommendedName>
</protein>
<evidence type="ECO:0000256" key="5">
    <source>
        <dbReference type="ARBA" id="ARBA00047471"/>
    </source>
</evidence>
<dbReference type="PANTHER" id="PTHR46039:SF5">
    <property type="entry name" value="SUCROSE-PHOSPHATE SYNTHASE 3-RELATED"/>
    <property type="match status" value="1"/>
</dbReference>
<gene>
    <name evidence="9" type="ORF">DIZ78_11945</name>
</gene>
<dbReference type="Gene3D" id="3.40.50.1000">
    <property type="entry name" value="HAD superfamily/HAD-like"/>
    <property type="match status" value="1"/>
</dbReference>
<dbReference type="CDD" id="cd03800">
    <property type="entry name" value="GT4_sucrose_synthase"/>
    <property type="match status" value="1"/>
</dbReference>
<dbReference type="InterPro" id="IPR001296">
    <property type="entry name" value="Glyco_trans_1"/>
</dbReference>
<keyword evidence="3" id="KW-0328">Glycosyltransferase</keyword>
<dbReference type="Pfam" id="PF13439">
    <property type="entry name" value="Glyco_transf_4"/>
    <property type="match status" value="1"/>
</dbReference>
<evidence type="ECO:0000256" key="3">
    <source>
        <dbReference type="ARBA" id="ARBA00022676"/>
    </source>
</evidence>
<feature type="domain" description="Glycosyl transferase family 1" evidence="6">
    <location>
        <begin position="258"/>
        <end position="425"/>
    </location>
</feature>
<dbReference type="Pfam" id="PF05116">
    <property type="entry name" value="S6PP"/>
    <property type="match status" value="1"/>
</dbReference>
<accession>A0A370DJN9</accession>
<dbReference type="GO" id="GO:0000287">
    <property type="term" value="F:magnesium ion binding"/>
    <property type="evidence" value="ECO:0007669"/>
    <property type="project" value="UniProtKB-ARBA"/>
</dbReference>
<dbReference type="InterPro" id="IPR012822">
    <property type="entry name" value="SucroseP_synth_GlycoTrfase_dom"/>
</dbReference>
<feature type="domain" description="Glycosyltransferase subfamily 4-like N-terminal" evidence="8">
    <location>
        <begin position="39"/>
        <end position="235"/>
    </location>
</feature>
<evidence type="ECO:0000313" key="9">
    <source>
        <dbReference type="EMBL" id="RDH85119.1"/>
    </source>
</evidence>
<dbReference type="InterPro" id="IPR023214">
    <property type="entry name" value="HAD_sf"/>
</dbReference>
<evidence type="ECO:0000259" key="7">
    <source>
        <dbReference type="Pfam" id="PF05116"/>
    </source>
</evidence>
<evidence type="ECO:0000259" key="6">
    <source>
        <dbReference type="Pfam" id="PF00534"/>
    </source>
</evidence>
<dbReference type="GO" id="GO:0046524">
    <property type="term" value="F:sucrose-phosphate synthase activity"/>
    <property type="evidence" value="ECO:0007669"/>
    <property type="project" value="UniProtKB-EC"/>
</dbReference>
<reference evidence="9 10" key="1">
    <citation type="journal article" date="2018" name="ISME J.">
        <title>Endosymbiont genomes yield clues of tubeworm success.</title>
        <authorList>
            <person name="Li Y."/>
            <person name="Liles M.R."/>
            <person name="Halanych K.M."/>
        </authorList>
    </citation>
    <scope>NUCLEOTIDE SEQUENCE [LARGE SCALE GENOMIC DNA]</scope>
    <source>
        <strain evidence="9">A1462</strain>
    </source>
</reference>
<dbReference type="InterPro" id="IPR044161">
    <property type="entry name" value="SPS"/>
</dbReference>
<dbReference type="SUPFAM" id="SSF53756">
    <property type="entry name" value="UDP-Glycosyltransferase/glycogen phosphorylase"/>
    <property type="match status" value="1"/>
</dbReference>
<dbReference type="Gene3D" id="3.40.50.2000">
    <property type="entry name" value="Glycogen Phosphorylase B"/>
    <property type="match status" value="2"/>
</dbReference>
<dbReference type="NCBIfam" id="TIGR02471">
    <property type="entry name" value="sucr_syn_bact_C"/>
    <property type="match status" value="1"/>
</dbReference>
<dbReference type="InterPro" id="IPR012821">
    <property type="entry name" value="Sucrose_P_synth_Pase-like_dom"/>
</dbReference>
<evidence type="ECO:0000256" key="1">
    <source>
        <dbReference type="ARBA" id="ARBA00006530"/>
    </source>
</evidence>
<keyword evidence="4" id="KW-0808">Transferase</keyword>
<evidence type="ECO:0000259" key="8">
    <source>
        <dbReference type="Pfam" id="PF13439"/>
    </source>
</evidence>
<keyword evidence="9" id="KW-0378">Hydrolase</keyword>
<feature type="domain" description="Sucrose phosphatase-like" evidence="7">
    <location>
        <begin position="478"/>
        <end position="714"/>
    </location>
</feature>
<organism evidence="9 10">
    <name type="scientific">endosymbiont of Escarpia spicata</name>
    <dbReference type="NCBI Taxonomy" id="2200908"/>
    <lineage>
        <taxon>Bacteria</taxon>
        <taxon>Pseudomonadati</taxon>
        <taxon>Pseudomonadota</taxon>
        <taxon>Gammaproteobacteria</taxon>
        <taxon>sulfur-oxidizing symbionts</taxon>
    </lineage>
</organism>
<evidence type="ECO:0000313" key="10">
    <source>
        <dbReference type="Proteomes" id="UP000254771"/>
    </source>
</evidence>
<dbReference type="AlphaFoldDB" id="A0A370DJN9"/>
<dbReference type="InterPro" id="IPR028098">
    <property type="entry name" value="Glyco_trans_4-like_N"/>
</dbReference>
<evidence type="ECO:0000256" key="4">
    <source>
        <dbReference type="ARBA" id="ARBA00022679"/>
    </source>
</evidence>
<proteinExistence type="inferred from homology"/>
<keyword evidence="10" id="KW-1185">Reference proteome</keyword>
<dbReference type="Proteomes" id="UP000254771">
    <property type="component" value="Unassembled WGS sequence"/>
</dbReference>
<dbReference type="EMBL" id="QFXE01000014">
    <property type="protein sequence ID" value="RDH85119.1"/>
    <property type="molecule type" value="Genomic_DNA"/>
</dbReference>
<dbReference type="InterPro" id="IPR006379">
    <property type="entry name" value="HAD-SF_hydro_IIB"/>
</dbReference>